<dbReference type="Proteomes" id="UP000538666">
    <property type="component" value="Unassembled WGS sequence"/>
</dbReference>
<reference evidence="1 2" key="1">
    <citation type="submission" date="2020-08" db="EMBL/GenBank/DDBJ databases">
        <title>Genomic Encyclopedia of Type Strains, Phase IV (KMG-IV): sequencing the most valuable type-strain genomes for metagenomic binning, comparative biology and taxonomic classification.</title>
        <authorList>
            <person name="Goeker M."/>
        </authorList>
    </citation>
    <scope>NUCLEOTIDE SEQUENCE [LARGE SCALE GENOMIC DNA]</scope>
    <source>
        <strain evidence="1 2">DSM 103733</strain>
    </source>
</reference>
<sequence length="34" mass="3895">MPASWLSILGRVKARKRKEESATYTTPINNSMRT</sequence>
<dbReference type="AlphaFoldDB" id="A0A841K1J6"/>
<dbReference type="EMBL" id="JACHEK010000015">
    <property type="protein sequence ID" value="MBB6147436.1"/>
    <property type="molecule type" value="Genomic_DNA"/>
</dbReference>
<organism evidence="1 2">
    <name type="scientific">Silvibacterium bohemicum</name>
    <dbReference type="NCBI Taxonomy" id="1577686"/>
    <lineage>
        <taxon>Bacteria</taxon>
        <taxon>Pseudomonadati</taxon>
        <taxon>Acidobacteriota</taxon>
        <taxon>Terriglobia</taxon>
        <taxon>Terriglobales</taxon>
        <taxon>Acidobacteriaceae</taxon>
        <taxon>Silvibacterium</taxon>
    </lineage>
</organism>
<evidence type="ECO:0000313" key="2">
    <source>
        <dbReference type="Proteomes" id="UP000538666"/>
    </source>
</evidence>
<evidence type="ECO:0000313" key="1">
    <source>
        <dbReference type="EMBL" id="MBB6147436.1"/>
    </source>
</evidence>
<gene>
    <name evidence="1" type="ORF">HNQ77_005432</name>
</gene>
<protein>
    <submittedName>
        <fullName evidence="1">Uncharacterized protein</fullName>
    </submittedName>
</protein>
<keyword evidence="2" id="KW-1185">Reference proteome</keyword>
<accession>A0A841K1J6</accession>
<name>A0A841K1J6_9BACT</name>
<proteinExistence type="predicted"/>
<comment type="caution">
    <text evidence="1">The sequence shown here is derived from an EMBL/GenBank/DDBJ whole genome shotgun (WGS) entry which is preliminary data.</text>
</comment>